<dbReference type="Proteomes" id="UP001154312">
    <property type="component" value="Unassembled WGS sequence"/>
</dbReference>
<keyword evidence="2" id="KW-1185">Reference proteome</keyword>
<dbReference type="EMBL" id="JAKOAV010000032">
    <property type="protein sequence ID" value="MDF9409501.1"/>
    <property type="molecule type" value="Genomic_DNA"/>
</dbReference>
<reference evidence="1" key="1">
    <citation type="submission" date="2022-02" db="EMBL/GenBank/DDBJ databases">
        <authorList>
            <person name="Leng L."/>
        </authorList>
    </citation>
    <scope>NUCLEOTIDE SEQUENCE</scope>
    <source>
        <strain evidence="1">JI</strain>
    </source>
</reference>
<accession>A0A9X4H392</accession>
<sequence length="69" mass="7954">MARQKTKKAYLLEMLGGHGNLDLADAAEKLYGDREELARLKVIRLLSAYRKKDKTFENIRVRSGIITYI</sequence>
<proteinExistence type="predicted"/>
<evidence type="ECO:0000313" key="2">
    <source>
        <dbReference type="Proteomes" id="UP001154312"/>
    </source>
</evidence>
<name>A0A9X4H392_9FIRM</name>
<evidence type="ECO:0000313" key="1">
    <source>
        <dbReference type="EMBL" id="MDF9409501.1"/>
    </source>
</evidence>
<protein>
    <submittedName>
        <fullName evidence="1">Uncharacterized protein</fullName>
    </submittedName>
</protein>
<dbReference type="AlphaFoldDB" id="A0A9X4H392"/>
<gene>
    <name evidence="1" type="ORF">L7E55_14240</name>
</gene>
<dbReference type="RefSeq" id="WP_277444970.1">
    <property type="nucleotide sequence ID" value="NZ_JAKOAV010000032.1"/>
</dbReference>
<comment type="caution">
    <text evidence="1">The sequence shown here is derived from an EMBL/GenBank/DDBJ whole genome shotgun (WGS) entry which is preliminary data.</text>
</comment>
<organism evidence="1 2">
    <name type="scientific">Pelotomaculum isophthalicicum JI</name>
    <dbReference type="NCBI Taxonomy" id="947010"/>
    <lineage>
        <taxon>Bacteria</taxon>
        <taxon>Bacillati</taxon>
        <taxon>Bacillota</taxon>
        <taxon>Clostridia</taxon>
        <taxon>Eubacteriales</taxon>
        <taxon>Desulfotomaculaceae</taxon>
        <taxon>Pelotomaculum</taxon>
    </lineage>
</organism>